<dbReference type="EMBL" id="NBIV01000234">
    <property type="protein sequence ID" value="PXF41122.1"/>
    <property type="molecule type" value="Genomic_DNA"/>
</dbReference>
<keyword evidence="3" id="KW-0256">Endoplasmic reticulum</keyword>
<dbReference type="InterPro" id="IPR044674">
    <property type="entry name" value="EDEM1/2/3"/>
</dbReference>
<dbReference type="GO" id="GO:0044322">
    <property type="term" value="C:endoplasmic reticulum quality control compartment"/>
    <property type="evidence" value="ECO:0007669"/>
    <property type="project" value="GOC"/>
</dbReference>
<sequence length="602" mass="68221">MRVLLLLAACCACATAEISIRACAPHDNALLTHRVLHNFEHAYRNYKLHALHFDQLRPLSCSGEDSFGGLHLSLVDTLDTLFIVRDYFEFVHAAKFLVHRLSFDLNSTVSLFEINIRVLGALLSAHGLVTEGFEHTRFDAWLWWPSYDDGLLYLAYQLAERLMPAFHTPTGIPYGAIHLQHGVSPNESIVASTAGAGSLLLEFGTLSRFTRLHKYYRVAFRAMEALHVRAASTGLVGNHINIVTGVWVATDAGVGALIDSFYEYMLKGYILFADQRLLRMHQASYDAVRTYVRKGDWFLNSDMWTGHPVSSVLSSLSAFYPGFMLLHGEVDHAVRAARAQYTVWRKYACLPEGYDVLRKLPVDGQVNYPLRPELAESVFYLHWATADPAWIAVADAMLQSIERTSRVQCGFAQVHDVTTMQLNDLMDSFLMSETFKYLYLIFQGDDHWIRNGAYVFTTEAHPLFISPHSLDIPGVEPPSTIPVKCPRRPRAERLLHCGYGMQGTDYPTLTKKNIVRDRVDPDVAMQVNHLVEHHGVGVLHMGSVFLSDDEVYRVMKVHDNEIVFARLDDRESEIERFRQANVACSYIRGTDLIRGLCRWHDT</sequence>
<protein>
    <recommendedName>
        <fullName evidence="7">alpha-1,2-Mannosidase</fullName>
        <ecNumber evidence="7">3.2.1.-</ecNumber>
    </recommendedName>
</protein>
<dbReference type="GO" id="GO:0005975">
    <property type="term" value="P:carbohydrate metabolic process"/>
    <property type="evidence" value="ECO:0007669"/>
    <property type="project" value="InterPro"/>
</dbReference>
<evidence type="ECO:0000256" key="5">
    <source>
        <dbReference type="PIRSR" id="PIRSR601382-1"/>
    </source>
</evidence>
<keyword evidence="10" id="KW-1185">Reference proteome</keyword>
<feature type="active site" evidence="5">
    <location>
        <position position="373"/>
    </location>
</feature>
<comment type="similarity">
    <text evidence="2 7">Belongs to the glycosyl hydrolase 47 family.</text>
</comment>
<dbReference type="PRINTS" id="PR00747">
    <property type="entry name" value="GLYHDRLASE47"/>
</dbReference>
<evidence type="ECO:0000313" key="10">
    <source>
        <dbReference type="Proteomes" id="UP000247409"/>
    </source>
</evidence>
<proteinExistence type="inferred from homology"/>
<dbReference type="GO" id="GO:0016020">
    <property type="term" value="C:membrane"/>
    <property type="evidence" value="ECO:0007669"/>
    <property type="project" value="InterPro"/>
</dbReference>
<evidence type="ECO:0000256" key="2">
    <source>
        <dbReference type="ARBA" id="ARBA00007658"/>
    </source>
</evidence>
<dbReference type="SUPFAM" id="SSF48225">
    <property type="entry name" value="Seven-hairpin glycosidases"/>
    <property type="match status" value="1"/>
</dbReference>
<dbReference type="Gene3D" id="1.50.10.10">
    <property type="match status" value="1"/>
</dbReference>
<organism evidence="9 10">
    <name type="scientific">Gracilariopsis chorda</name>
    <dbReference type="NCBI Taxonomy" id="448386"/>
    <lineage>
        <taxon>Eukaryota</taxon>
        <taxon>Rhodophyta</taxon>
        <taxon>Florideophyceae</taxon>
        <taxon>Rhodymeniophycidae</taxon>
        <taxon>Gracilariales</taxon>
        <taxon>Gracilariaceae</taxon>
        <taxon>Gracilariopsis</taxon>
    </lineage>
</organism>
<comment type="cofactor">
    <cofactor evidence="6">
        <name>Ca(2+)</name>
        <dbReference type="ChEBI" id="CHEBI:29108"/>
    </cofactor>
</comment>
<dbReference type="InterPro" id="IPR012341">
    <property type="entry name" value="6hp_glycosidase-like_sf"/>
</dbReference>
<evidence type="ECO:0000256" key="8">
    <source>
        <dbReference type="SAM" id="SignalP"/>
    </source>
</evidence>
<dbReference type="GO" id="GO:0004571">
    <property type="term" value="F:mannosyl-oligosaccharide 1,2-alpha-mannosidase activity"/>
    <property type="evidence" value="ECO:0007669"/>
    <property type="project" value="InterPro"/>
</dbReference>
<keyword evidence="7" id="KW-0326">Glycosidase</keyword>
<evidence type="ECO:0000256" key="4">
    <source>
        <dbReference type="ARBA" id="ARBA00023180"/>
    </source>
</evidence>
<feature type="active site" description="Proton donor" evidence="5">
    <location>
        <position position="113"/>
    </location>
</feature>
<keyword evidence="7" id="KW-0378">Hydrolase</keyword>
<evidence type="ECO:0000256" key="7">
    <source>
        <dbReference type="RuleBase" id="RU361193"/>
    </source>
</evidence>
<feature type="signal peptide" evidence="8">
    <location>
        <begin position="1"/>
        <end position="16"/>
    </location>
</feature>
<reference evidence="9 10" key="1">
    <citation type="journal article" date="2018" name="Mol. Biol. Evol.">
        <title>Analysis of the draft genome of the red seaweed Gracilariopsis chorda provides insights into genome size evolution in Rhodophyta.</title>
        <authorList>
            <person name="Lee J."/>
            <person name="Yang E.C."/>
            <person name="Graf L."/>
            <person name="Yang J.H."/>
            <person name="Qiu H."/>
            <person name="Zel Zion U."/>
            <person name="Chan C.X."/>
            <person name="Stephens T.G."/>
            <person name="Weber A.P.M."/>
            <person name="Boo G.H."/>
            <person name="Boo S.M."/>
            <person name="Kim K.M."/>
            <person name="Shin Y."/>
            <person name="Jung M."/>
            <person name="Lee S.J."/>
            <person name="Yim H.S."/>
            <person name="Lee J.H."/>
            <person name="Bhattacharya D."/>
            <person name="Yoon H.S."/>
        </authorList>
    </citation>
    <scope>NUCLEOTIDE SEQUENCE [LARGE SCALE GENOMIC DNA]</scope>
    <source>
        <strain evidence="9 10">SKKU-2015</strain>
        <tissue evidence="9">Whole body</tissue>
    </source>
</reference>
<feature type="active site" description="Proton donor" evidence="5">
    <location>
        <position position="352"/>
    </location>
</feature>
<name>A0A2V3IGE2_9FLOR</name>
<dbReference type="STRING" id="448386.A0A2V3IGE2"/>
<dbReference type="GO" id="GO:0005509">
    <property type="term" value="F:calcium ion binding"/>
    <property type="evidence" value="ECO:0007669"/>
    <property type="project" value="InterPro"/>
</dbReference>
<dbReference type="InterPro" id="IPR001382">
    <property type="entry name" value="Glyco_hydro_47"/>
</dbReference>
<evidence type="ECO:0000256" key="1">
    <source>
        <dbReference type="ARBA" id="ARBA00004240"/>
    </source>
</evidence>
<evidence type="ECO:0000313" key="9">
    <source>
        <dbReference type="EMBL" id="PXF41122.1"/>
    </source>
</evidence>
<dbReference type="OrthoDB" id="8118055at2759"/>
<dbReference type="PANTHER" id="PTHR45679:SF6">
    <property type="entry name" value="ER DEGRADATION-ENHANCING ALPHA-MANNOSIDASE-LIKE PROTEIN 2"/>
    <property type="match status" value="1"/>
</dbReference>
<dbReference type="PANTHER" id="PTHR45679">
    <property type="entry name" value="ER DEGRADATION-ENHANCING ALPHA-MANNOSIDASE-LIKE PROTEIN 2"/>
    <property type="match status" value="1"/>
</dbReference>
<feature type="chain" id="PRO_5015847248" description="alpha-1,2-Mannosidase" evidence="8">
    <location>
        <begin position="17"/>
        <end position="602"/>
    </location>
</feature>
<feature type="binding site" evidence="6">
    <location>
        <position position="458"/>
    </location>
    <ligand>
        <name>Ca(2+)</name>
        <dbReference type="ChEBI" id="CHEBI:29108"/>
    </ligand>
</feature>
<comment type="subcellular location">
    <subcellularLocation>
        <location evidence="1">Endoplasmic reticulum</location>
    </subcellularLocation>
</comment>
<evidence type="ECO:0000256" key="3">
    <source>
        <dbReference type="ARBA" id="ARBA00022824"/>
    </source>
</evidence>
<keyword evidence="8" id="KW-0732">Signal</keyword>
<dbReference type="Pfam" id="PF01532">
    <property type="entry name" value="Glyco_hydro_47"/>
    <property type="match status" value="1"/>
</dbReference>
<feature type="active site" evidence="5">
    <location>
        <position position="259"/>
    </location>
</feature>
<evidence type="ECO:0000256" key="6">
    <source>
        <dbReference type="PIRSR" id="PIRSR601382-2"/>
    </source>
</evidence>
<gene>
    <name evidence="9" type="ORF">BWQ96_09154</name>
</gene>
<accession>A0A2V3IGE2</accession>
<dbReference type="EC" id="3.2.1.-" evidence="7"/>
<keyword evidence="6" id="KW-0479">Metal-binding</keyword>
<keyword evidence="4" id="KW-0325">Glycoprotein</keyword>
<comment type="caution">
    <text evidence="9">The sequence shown here is derived from an EMBL/GenBank/DDBJ whole genome shotgun (WGS) entry which is preliminary data.</text>
</comment>
<dbReference type="Proteomes" id="UP000247409">
    <property type="component" value="Unassembled WGS sequence"/>
</dbReference>
<dbReference type="AlphaFoldDB" id="A0A2V3IGE2"/>
<dbReference type="GO" id="GO:1904380">
    <property type="term" value="P:endoplasmic reticulum mannose trimming"/>
    <property type="evidence" value="ECO:0007669"/>
    <property type="project" value="InterPro"/>
</dbReference>
<dbReference type="InterPro" id="IPR036026">
    <property type="entry name" value="Seven-hairpin_glycosidases"/>
</dbReference>
<keyword evidence="6" id="KW-0106">Calcium</keyword>